<evidence type="ECO:0000256" key="2">
    <source>
        <dbReference type="SAM" id="MobiDB-lite"/>
    </source>
</evidence>
<feature type="region of interest" description="Disordered" evidence="2">
    <location>
        <begin position="143"/>
        <end position="172"/>
    </location>
</feature>
<proteinExistence type="predicted"/>
<evidence type="ECO:0000256" key="1">
    <source>
        <dbReference type="ARBA" id="ARBA00022737"/>
    </source>
</evidence>
<protein>
    <recommendedName>
        <fullName evidence="5">Pentacotripeptide-repeat region of PRORP domain-containing protein</fullName>
    </recommendedName>
</protein>
<dbReference type="PANTHER" id="PTHR47447:SF17">
    <property type="entry name" value="OS12G0638900 PROTEIN"/>
    <property type="match status" value="1"/>
</dbReference>
<accession>A0ABQ8F9Q8</accession>
<dbReference type="EMBL" id="JAFCIX010000332">
    <property type="protein sequence ID" value="KAH6594567.1"/>
    <property type="molecule type" value="Genomic_DNA"/>
</dbReference>
<keyword evidence="1" id="KW-0677">Repeat</keyword>
<feature type="compositionally biased region" description="Polar residues" evidence="2">
    <location>
        <begin position="158"/>
        <end position="172"/>
    </location>
</feature>
<evidence type="ECO:0000313" key="4">
    <source>
        <dbReference type="Proteomes" id="UP001648503"/>
    </source>
</evidence>
<dbReference type="Proteomes" id="UP001648503">
    <property type="component" value="Unassembled WGS sequence"/>
</dbReference>
<comment type="caution">
    <text evidence="3">The sequence shown here is derived from an EMBL/GenBank/DDBJ whole genome shotgun (WGS) entry which is preliminary data.</text>
</comment>
<evidence type="ECO:0000313" key="3">
    <source>
        <dbReference type="EMBL" id="KAH6594567.1"/>
    </source>
</evidence>
<keyword evidence="4" id="KW-1185">Reference proteome</keyword>
<sequence>MYYTVLSIGACANGVAGRLNYRQRCIQSLISLQSHQRYSDRISFVRHANTWPTIVRVGLSRAIPKLASYSSSTHFTSSATLPSILIESGEQPVPIVTAKSLSALAQHAMSLLDHPAVATMTSANQSIAQDLSPVNLSAKGISLSDSTHLDRPPHLKRVSSTTQSPSHSDTLSASSVRQLAHTLLHHVMILDAQDLNKTVSEDTIWCLTPHLLGQCVEAILALEAHALGESDATTKTTFGLHMHRSETIHGIPILTDHQRVIEAVLCTVRARQTGPQPEHHMWRFKAYQNMLIGVDPLCYPETQFMQYKDMIAYFEWAMKAPLGPTLGPLVDLMTDCLIPSCSPNQQCQFIHKVIQQLHLYRDRVQQGTCMDTTTLLRLLPSTITKIFQRRSDEIFKKTSLQTLQRSTIEDTETACQLKAIYDDLYTLQGPLEMHSTLDVLIPVLFQGSQFKSIVWLYKQLRNELPVGPIVQNTRVGSTRQQDQTQGTPSVSYRLHSEYIRGSMQKPELSDINGGQSRLKDTLISLGKSHRRVSFSIRFLDLVVQSCAQSGHLPTSKIALRDLLAQGGQASTDTLFELISMYWRVRRVNPPLASLSHVRNLYTEYAEKQPVSEMHSALGMLVDIYSDYPKINIGSAEEIDKILERELGRGLQPTSKVYTSLVRFYAGVGDSSRVDSLFRQAMDTYRTAMQAGGAARPSLKLLVSTARAQLAHGRLEDASSILDSVSQLRFPAVVDYFNLRMEIAAASAGSLVVAPETASRPSTRIRSLDVEDIFNRMIRRGIQPTVESFQILCKWLVLSGKPEASLKWIDQMTLKYGIKIDLDMAAIAIDCYGLLGFASDKVIKVLAGLKLKEGDSSLRAVTCVVVRHYGRHTALLKQILQLEKSMNISNSVVGTVPKTAVVAKDEHFEARLGYF</sequence>
<dbReference type="InterPro" id="IPR011990">
    <property type="entry name" value="TPR-like_helical_dom_sf"/>
</dbReference>
<dbReference type="Gene3D" id="1.25.40.10">
    <property type="entry name" value="Tetratricopeptide repeat domain"/>
    <property type="match status" value="1"/>
</dbReference>
<evidence type="ECO:0008006" key="5">
    <source>
        <dbReference type="Google" id="ProtNLM"/>
    </source>
</evidence>
<name>A0ABQ8F9Q8_9FUNG</name>
<reference evidence="3 4" key="1">
    <citation type="submission" date="2021-02" db="EMBL/GenBank/DDBJ databases">
        <title>Variation within the Batrachochytrium salamandrivorans European outbreak.</title>
        <authorList>
            <person name="Kelly M."/>
            <person name="Pasmans F."/>
            <person name="Shea T.P."/>
            <person name="Munoz J.F."/>
            <person name="Carranza S."/>
            <person name="Cuomo C.A."/>
            <person name="Martel A."/>
        </authorList>
    </citation>
    <scope>NUCLEOTIDE SEQUENCE [LARGE SCALE GENOMIC DNA]</scope>
    <source>
        <strain evidence="3 4">AMFP18/2</strain>
    </source>
</reference>
<organism evidence="3 4">
    <name type="scientific">Batrachochytrium salamandrivorans</name>
    <dbReference type="NCBI Taxonomy" id="1357716"/>
    <lineage>
        <taxon>Eukaryota</taxon>
        <taxon>Fungi</taxon>
        <taxon>Fungi incertae sedis</taxon>
        <taxon>Chytridiomycota</taxon>
        <taxon>Chytridiomycota incertae sedis</taxon>
        <taxon>Chytridiomycetes</taxon>
        <taxon>Rhizophydiales</taxon>
        <taxon>Rhizophydiales incertae sedis</taxon>
        <taxon>Batrachochytrium</taxon>
    </lineage>
</organism>
<dbReference type="PANTHER" id="PTHR47447">
    <property type="entry name" value="OS03G0856100 PROTEIN"/>
    <property type="match status" value="1"/>
</dbReference>
<gene>
    <name evidence="3" type="ORF">BASA50_006517</name>
</gene>